<gene>
    <name evidence="2" type="ORF">IAC57_01935</name>
</gene>
<dbReference type="EMBL" id="DVMZ01000053">
    <property type="protein sequence ID" value="HIU58839.1"/>
    <property type="molecule type" value="Genomic_DNA"/>
</dbReference>
<comment type="caution">
    <text evidence="2">The sequence shown here is derived from an EMBL/GenBank/DDBJ whole genome shotgun (WGS) entry which is preliminary data.</text>
</comment>
<dbReference type="Proteomes" id="UP000824081">
    <property type="component" value="Unassembled WGS sequence"/>
</dbReference>
<evidence type="ECO:0000313" key="3">
    <source>
        <dbReference type="Proteomes" id="UP000824081"/>
    </source>
</evidence>
<reference evidence="2" key="1">
    <citation type="submission" date="2020-10" db="EMBL/GenBank/DDBJ databases">
        <authorList>
            <person name="Gilroy R."/>
        </authorList>
    </citation>
    <scope>NUCLEOTIDE SEQUENCE</scope>
    <source>
        <strain evidence="2">11687</strain>
    </source>
</reference>
<protein>
    <recommendedName>
        <fullName evidence="4">Lipocalin-like domain-containing protein</fullName>
    </recommendedName>
</protein>
<evidence type="ECO:0000256" key="1">
    <source>
        <dbReference type="SAM" id="SignalP"/>
    </source>
</evidence>
<reference evidence="2" key="2">
    <citation type="journal article" date="2021" name="PeerJ">
        <title>Extensive microbial diversity within the chicken gut microbiome revealed by metagenomics and culture.</title>
        <authorList>
            <person name="Gilroy R."/>
            <person name="Ravi A."/>
            <person name="Getino M."/>
            <person name="Pursley I."/>
            <person name="Horton D.L."/>
            <person name="Alikhan N.F."/>
            <person name="Baker D."/>
            <person name="Gharbi K."/>
            <person name="Hall N."/>
            <person name="Watson M."/>
            <person name="Adriaenssens E.M."/>
            <person name="Foster-Nyarko E."/>
            <person name="Jarju S."/>
            <person name="Secka A."/>
            <person name="Antonio M."/>
            <person name="Oren A."/>
            <person name="Chaudhuri R.R."/>
            <person name="La Ragione R."/>
            <person name="Hildebrand F."/>
            <person name="Pallen M.J."/>
        </authorList>
    </citation>
    <scope>NUCLEOTIDE SEQUENCE</scope>
    <source>
        <strain evidence="2">11687</strain>
    </source>
</reference>
<dbReference type="AlphaFoldDB" id="A0A9D1MEL1"/>
<feature type="chain" id="PRO_5039161437" description="Lipocalin-like domain-containing protein" evidence="1">
    <location>
        <begin position="23"/>
        <end position="138"/>
    </location>
</feature>
<evidence type="ECO:0008006" key="4">
    <source>
        <dbReference type="Google" id="ProtNLM"/>
    </source>
</evidence>
<sequence>MKKQIKLRSAILASAAALSALLFDVSSLGELKDVSRPYLGTYECERIFLGEEEKTDRFEYVRIELQPDGKMKLLYQEKQGKKGEAEARYSYDTQKDLLTVYVDIAGFEQKKTFPVENGVLELSVRYGGRMLMMRFVRK</sequence>
<name>A0A9D1MEL1_9FIRM</name>
<proteinExistence type="predicted"/>
<feature type="signal peptide" evidence="1">
    <location>
        <begin position="1"/>
        <end position="22"/>
    </location>
</feature>
<keyword evidence="1" id="KW-0732">Signal</keyword>
<accession>A0A9D1MEL1</accession>
<organism evidence="2 3">
    <name type="scientific">Candidatus Scatosoma pullistercoris</name>
    <dbReference type="NCBI Taxonomy" id="2840934"/>
    <lineage>
        <taxon>Bacteria</taxon>
        <taxon>Bacillati</taxon>
        <taxon>Bacillota</taxon>
        <taxon>Clostridia</taxon>
        <taxon>Candidatus Scatosoma</taxon>
    </lineage>
</organism>
<evidence type="ECO:0000313" key="2">
    <source>
        <dbReference type="EMBL" id="HIU58839.1"/>
    </source>
</evidence>